<proteinExistence type="predicted"/>
<reference evidence="2" key="1">
    <citation type="journal article" date="2019" name="PLoS Negl. Trop. Dis.">
        <title>Revisiting the worldwide diversity of Leptospira species in the environment.</title>
        <authorList>
            <person name="Vincent A.T."/>
            <person name="Schiettekatte O."/>
            <person name="Bourhy P."/>
            <person name="Veyrier F.J."/>
            <person name="Picardeau M."/>
        </authorList>
    </citation>
    <scope>NUCLEOTIDE SEQUENCE [LARGE SCALE GENOMIC DNA]</scope>
    <source>
        <strain evidence="2">201601298</strain>
    </source>
</reference>
<sequence length="124" mass="14543">MDFEIIGVYSIKNVADAHLIEIQVKDSIIPLNLHEITQPIENLDRLNWQIPYKEYLLNITGEIVISNEWENISDEKLTGSFRIVFFFHFLNIKRPLSTQFGDYNLPPITNLPERLSVIHYTKLD</sequence>
<dbReference type="EMBL" id="RQHK01000011">
    <property type="protein sequence ID" value="TGM74402.1"/>
    <property type="molecule type" value="Genomic_DNA"/>
</dbReference>
<gene>
    <name evidence="1" type="ORF">EHR01_10605</name>
</gene>
<keyword evidence="2" id="KW-1185">Reference proteome</keyword>
<name>A0ABY2NZR8_9LEPT</name>
<protein>
    <submittedName>
        <fullName evidence="1">Uncharacterized protein</fullName>
    </submittedName>
</protein>
<dbReference type="RefSeq" id="WP_135694764.1">
    <property type="nucleotide sequence ID" value="NZ_RQHK01000011.1"/>
</dbReference>
<accession>A0ABY2NZR8</accession>
<comment type="caution">
    <text evidence="1">The sequence shown here is derived from an EMBL/GenBank/DDBJ whole genome shotgun (WGS) entry which is preliminary data.</text>
</comment>
<organism evidence="1 2">
    <name type="scientific">Leptospira mtsangambouensis</name>
    <dbReference type="NCBI Taxonomy" id="2484912"/>
    <lineage>
        <taxon>Bacteria</taxon>
        <taxon>Pseudomonadati</taxon>
        <taxon>Spirochaetota</taxon>
        <taxon>Spirochaetia</taxon>
        <taxon>Leptospirales</taxon>
        <taxon>Leptospiraceae</taxon>
        <taxon>Leptospira</taxon>
    </lineage>
</organism>
<evidence type="ECO:0000313" key="1">
    <source>
        <dbReference type="EMBL" id="TGM74402.1"/>
    </source>
</evidence>
<dbReference type="Proteomes" id="UP000297940">
    <property type="component" value="Unassembled WGS sequence"/>
</dbReference>
<evidence type="ECO:0000313" key="2">
    <source>
        <dbReference type="Proteomes" id="UP000297940"/>
    </source>
</evidence>